<evidence type="ECO:0000313" key="5">
    <source>
        <dbReference type="Proteomes" id="UP000594260"/>
    </source>
</evidence>
<dbReference type="GO" id="GO:0005789">
    <property type="term" value="C:endoplasmic reticulum membrane"/>
    <property type="evidence" value="ECO:0007669"/>
    <property type="project" value="TreeGrafter"/>
</dbReference>
<keyword evidence="5" id="KW-1185">Reference proteome</keyword>
<feature type="transmembrane region" description="Helical" evidence="2">
    <location>
        <begin position="12"/>
        <end position="30"/>
    </location>
</feature>
<sequence length="381" mass="43789">MRLLWNSRCIFKLFRALLGFYCVLPVAFYLSPQLRRMLIFGTYIIWPFHDYSRPESYGLPHAKNFYINSVGDIRLGTWYIPPKGFWKQLERHSSREPEAWMFQDRRPVIIYYHGHANCRACDYRIGLYRALSQSEKLDAHVFAIDYRGFGDSTKLLPDREGVLHDATVAFDYVRKLLKNDESRILIWGHSLGTAVVMQLAEAFTELKRNPMGVILEAPFNSLVEASLEWPLGKPYKYFPGISTIFGTLRDDDETFFESEQLAGSVRLPMLIMHSPDDALVPYSLGVKLFERLRVLCPVQPRFYKVNDTYGPGHRYIHLDPGVQSAVADFIQSFNKPVPDKRADRIITKLQTPEEILTHDFSGDETGLGASTETGSTPLTYK</sequence>
<evidence type="ECO:0000256" key="2">
    <source>
        <dbReference type="SAM" id="Phobius"/>
    </source>
</evidence>
<dbReference type="InterPro" id="IPR000073">
    <property type="entry name" value="AB_hydrolase_1"/>
</dbReference>
<dbReference type="InParanoid" id="A0A7M7JC66"/>
<evidence type="ECO:0000313" key="4">
    <source>
        <dbReference type="EnsemblMetazoa" id="XP_022649838"/>
    </source>
</evidence>
<dbReference type="EnsemblMetazoa" id="XM_022794102">
    <property type="protein sequence ID" value="XP_022649837"/>
    <property type="gene ID" value="LOC111245578"/>
</dbReference>
<dbReference type="KEGG" id="vde:111245578"/>
<dbReference type="GO" id="GO:0047372">
    <property type="term" value="F:monoacylglycerol lipase activity"/>
    <property type="evidence" value="ECO:0007669"/>
    <property type="project" value="TreeGrafter"/>
</dbReference>
<feature type="compositionally biased region" description="Polar residues" evidence="1">
    <location>
        <begin position="368"/>
        <end position="381"/>
    </location>
</feature>
<organism evidence="4 5">
    <name type="scientific">Varroa destructor</name>
    <name type="common">Honeybee mite</name>
    <dbReference type="NCBI Taxonomy" id="109461"/>
    <lineage>
        <taxon>Eukaryota</taxon>
        <taxon>Metazoa</taxon>
        <taxon>Ecdysozoa</taxon>
        <taxon>Arthropoda</taxon>
        <taxon>Chelicerata</taxon>
        <taxon>Arachnida</taxon>
        <taxon>Acari</taxon>
        <taxon>Parasitiformes</taxon>
        <taxon>Mesostigmata</taxon>
        <taxon>Gamasina</taxon>
        <taxon>Dermanyssoidea</taxon>
        <taxon>Varroidae</taxon>
        <taxon>Varroa</taxon>
    </lineage>
</organism>
<dbReference type="Pfam" id="PF00561">
    <property type="entry name" value="Abhydrolase_1"/>
    <property type="match status" value="1"/>
</dbReference>
<feature type="region of interest" description="Disordered" evidence="1">
    <location>
        <begin position="359"/>
        <end position="381"/>
    </location>
</feature>
<dbReference type="GO" id="GO:0004622">
    <property type="term" value="F:phosphatidylcholine lysophospholipase activity"/>
    <property type="evidence" value="ECO:0007669"/>
    <property type="project" value="TreeGrafter"/>
</dbReference>
<evidence type="ECO:0000256" key="1">
    <source>
        <dbReference type="SAM" id="MobiDB-lite"/>
    </source>
</evidence>
<keyword evidence="2" id="KW-0812">Transmembrane</keyword>
<reference evidence="4" key="1">
    <citation type="submission" date="2021-01" db="UniProtKB">
        <authorList>
            <consortium name="EnsemblMetazoa"/>
        </authorList>
    </citation>
    <scope>IDENTIFICATION</scope>
</reference>
<accession>A0A7M7JC66</accession>
<dbReference type="EnsemblMetazoa" id="XM_022794103">
    <property type="protein sequence ID" value="XP_022649838"/>
    <property type="gene ID" value="LOC111245578"/>
</dbReference>
<dbReference type="PANTHER" id="PTHR12277">
    <property type="entry name" value="ALPHA/BETA HYDROLASE DOMAIN-CONTAINING PROTEIN"/>
    <property type="match status" value="1"/>
</dbReference>
<dbReference type="Gene3D" id="3.40.50.1820">
    <property type="entry name" value="alpha/beta hydrolase"/>
    <property type="match status" value="1"/>
</dbReference>
<dbReference type="SUPFAM" id="SSF53474">
    <property type="entry name" value="alpha/beta-Hydrolases"/>
    <property type="match status" value="1"/>
</dbReference>
<protein>
    <recommendedName>
        <fullName evidence="3">AB hydrolase-1 domain-containing protein</fullName>
    </recommendedName>
</protein>
<keyword evidence="2" id="KW-1133">Transmembrane helix</keyword>
<dbReference type="InterPro" id="IPR029058">
    <property type="entry name" value="AB_hydrolase_fold"/>
</dbReference>
<keyword evidence="2" id="KW-0472">Membrane</keyword>
<feature type="domain" description="AB hydrolase-1" evidence="3">
    <location>
        <begin position="107"/>
        <end position="206"/>
    </location>
</feature>
<proteinExistence type="predicted"/>
<dbReference type="RefSeq" id="XP_022649838.1">
    <property type="nucleotide sequence ID" value="XM_022794103.1"/>
</dbReference>
<dbReference type="OrthoDB" id="10249433at2759"/>
<dbReference type="Proteomes" id="UP000594260">
    <property type="component" value="Unplaced"/>
</dbReference>
<dbReference type="GeneID" id="111245578"/>
<dbReference type="PANTHER" id="PTHR12277:SF194">
    <property type="entry name" value="FI04476P"/>
    <property type="match status" value="1"/>
</dbReference>
<name>A0A7M7JC66_VARDE</name>
<dbReference type="GO" id="GO:0052651">
    <property type="term" value="P:monoacylglycerol catabolic process"/>
    <property type="evidence" value="ECO:0007669"/>
    <property type="project" value="TreeGrafter"/>
</dbReference>
<evidence type="ECO:0000259" key="3">
    <source>
        <dbReference type="Pfam" id="PF00561"/>
    </source>
</evidence>
<dbReference type="GO" id="GO:0006660">
    <property type="term" value="P:phosphatidylserine catabolic process"/>
    <property type="evidence" value="ECO:0007669"/>
    <property type="project" value="TreeGrafter"/>
</dbReference>
<dbReference type="AlphaFoldDB" id="A0A7M7JC66"/>
<dbReference type="OMA" id="WWDMVVR"/>
<dbReference type="RefSeq" id="XP_022649837.1">
    <property type="nucleotide sequence ID" value="XM_022794102.1"/>
</dbReference>